<dbReference type="PROSITE" id="PS51257">
    <property type="entry name" value="PROKAR_LIPOPROTEIN"/>
    <property type="match status" value="1"/>
</dbReference>
<dbReference type="InterPro" id="IPR036374">
    <property type="entry name" value="OxRdtase_Mopterin-bd_sf"/>
</dbReference>
<dbReference type="SUPFAM" id="SSF56524">
    <property type="entry name" value="Oxidoreductase molybdopterin-binding domain"/>
    <property type="match status" value="1"/>
</dbReference>
<dbReference type="Proteomes" id="UP000569951">
    <property type="component" value="Unassembled WGS sequence"/>
</dbReference>
<dbReference type="AlphaFoldDB" id="A0A841I0U8"/>
<dbReference type="RefSeq" id="WP_183987600.1">
    <property type="nucleotide sequence ID" value="NZ_JACHHG010000008.1"/>
</dbReference>
<dbReference type="EMBL" id="JACHHG010000008">
    <property type="protein sequence ID" value="MBB6098843.1"/>
    <property type="molecule type" value="Genomic_DNA"/>
</dbReference>
<keyword evidence="1" id="KW-0732">Signal</keyword>
<evidence type="ECO:0000256" key="1">
    <source>
        <dbReference type="SAM" id="SignalP"/>
    </source>
</evidence>
<reference evidence="2 3" key="1">
    <citation type="submission" date="2020-08" db="EMBL/GenBank/DDBJ databases">
        <title>Genomic Encyclopedia of Type Strains, Phase IV (KMG-IV): sequencing the most valuable type-strain genomes for metagenomic binning, comparative biology and taxonomic classification.</title>
        <authorList>
            <person name="Goeker M."/>
        </authorList>
    </citation>
    <scope>NUCLEOTIDE SEQUENCE [LARGE SCALE GENOMIC DNA]</scope>
    <source>
        <strain evidence="2 3">DSM 21458</strain>
    </source>
</reference>
<proteinExistence type="predicted"/>
<feature type="chain" id="PRO_5032447893" description="Oxidoreductase molybdopterin-binding domain-containing protein" evidence="1">
    <location>
        <begin position="19"/>
        <end position="177"/>
    </location>
</feature>
<evidence type="ECO:0000313" key="2">
    <source>
        <dbReference type="EMBL" id="MBB6098843.1"/>
    </source>
</evidence>
<organism evidence="2 3">
    <name type="scientific">Deinobacterium chartae</name>
    <dbReference type="NCBI Taxonomy" id="521158"/>
    <lineage>
        <taxon>Bacteria</taxon>
        <taxon>Thermotogati</taxon>
        <taxon>Deinococcota</taxon>
        <taxon>Deinococci</taxon>
        <taxon>Deinococcales</taxon>
        <taxon>Deinococcaceae</taxon>
        <taxon>Deinobacterium</taxon>
    </lineage>
</organism>
<protein>
    <recommendedName>
        <fullName evidence="4">Oxidoreductase molybdopterin-binding domain-containing protein</fullName>
    </recommendedName>
</protein>
<name>A0A841I0U8_9DEIO</name>
<sequence>MRPLFLLSLVLTVTVLSACAPKTPAYREVRPTASRLPSALPAEPVLLTVRGRNGSHNLTLRQLEALRVVEYRAHSPQLPKAHLYRGVLLSDLEAFFELEADQGLEVTARDGYRTVIRAQDYRDFPVMLAFASDGRPMTVAQKGPLMIVFPTGSYPARFLDVEYGPQWVWYVRALRAV</sequence>
<keyword evidence="3" id="KW-1185">Reference proteome</keyword>
<accession>A0A841I0U8</accession>
<evidence type="ECO:0000313" key="3">
    <source>
        <dbReference type="Proteomes" id="UP000569951"/>
    </source>
</evidence>
<gene>
    <name evidence="2" type="ORF">HNR42_002278</name>
</gene>
<comment type="caution">
    <text evidence="2">The sequence shown here is derived from an EMBL/GenBank/DDBJ whole genome shotgun (WGS) entry which is preliminary data.</text>
</comment>
<feature type="signal peptide" evidence="1">
    <location>
        <begin position="1"/>
        <end position="18"/>
    </location>
</feature>
<dbReference type="Gene3D" id="3.90.420.10">
    <property type="entry name" value="Oxidoreductase, molybdopterin-binding domain"/>
    <property type="match status" value="1"/>
</dbReference>
<evidence type="ECO:0008006" key="4">
    <source>
        <dbReference type="Google" id="ProtNLM"/>
    </source>
</evidence>